<evidence type="ECO:0000256" key="9">
    <source>
        <dbReference type="ARBA" id="ARBA00029962"/>
    </source>
</evidence>
<organism evidence="14 15">
    <name type="scientific">Immundisolibacter cernigliae</name>
    <dbReference type="NCBI Taxonomy" id="1810504"/>
    <lineage>
        <taxon>Bacteria</taxon>
        <taxon>Pseudomonadati</taxon>
        <taxon>Pseudomonadota</taxon>
        <taxon>Gammaproteobacteria</taxon>
        <taxon>Immundisolibacterales</taxon>
        <taxon>Immundisolibacteraceae</taxon>
        <taxon>Immundisolibacter</taxon>
    </lineage>
</organism>
<dbReference type="EMBL" id="CP014671">
    <property type="protein sequence ID" value="ANX03563.1"/>
    <property type="molecule type" value="Genomic_DNA"/>
</dbReference>
<dbReference type="GO" id="GO:0004798">
    <property type="term" value="F:dTMP kinase activity"/>
    <property type="evidence" value="ECO:0007669"/>
    <property type="project" value="UniProtKB-UniRule"/>
</dbReference>
<dbReference type="HAMAP" id="MF_00165">
    <property type="entry name" value="Thymidylate_kinase"/>
    <property type="match status" value="1"/>
</dbReference>
<dbReference type="InterPro" id="IPR018094">
    <property type="entry name" value="Thymidylate_kinase"/>
</dbReference>
<evidence type="ECO:0000256" key="5">
    <source>
        <dbReference type="ARBA" id="ARBA00022727"/>
    </source>
</evidence>
<evidence type="ECO:0000256" key="8">
    <source>
        <dbReference type="ARBA" id="ARBA00022840"/>
    </source>
</evidence>
<dbReference type="InParanoid" id="A0A1B1YSE4"/>
<evidence type="ECO:0000256" key="12">
    <source>
        <dbReference type="HAMAP-Rule" id="MF_00165"/>
    </source>
</evidence>
<dbReference type="InterPro" id="IPR027417">
    <property type="entry name" value="P-loop_NTPase"/>
</dbReference>
<dbReference type="PANTHER" id="PTHR10344:SF4">
    <property type="entry name" value="UMP-CMP KINASE 2, MITOCHONDRIAL"/>
    <property type="match status" value="1"/>
</dbReference>
<evidence type="ECO:0000256" key="2">
    <source>
        <dbReference type="ARBA" id="ARBA00012980"/>
    </source>
</evidence>
<reference evidence="15" key="1">
    <citation type="submission" date="2016-03" db="EMBL/GenBank/DDBJ databases">
        <title>Complete genome sequence of Solimmundus cernigliae, representing a novel lineage of polycyclic aromatic hydrocarbon degraders within the Gammaproteobacteria.</title>
        <authorList>
            <person name="Singleton D.R."/>
            <person name="Dickey A.N."/>
            <person name="Scholl E.H."/>
            <person name="Wright F.A."/>
            <person name="Aitken M.D."/>
        </authorList>
    </citation>
    <scope>NUCLEOTIDE SEQUENCE [LARGE SCALE GENOMIC DNA]</scope>
    <source>
        <strain evidence="15">TR3.2</strain>
    </source>
</reference>
<keyword evidence="5 12" id="KW-0545">Nucleotide biosynthesis</keyword>
<dbReference type="KEGG" id="gbi:PG2T_04720"/>
<dbReference type="AlphaFoldDB" id="A0A1B1YSE4"/>
<dbReference type="FunFam" id="3.40.50.300:FF:000225">
    <property type="entry name" value="Thymidylate kinase"/>
    <property type="match status" value="1"/>
</dbReference>
<dbReference type="SUPFAM" id="SSF52540">
    <property type="entry name" value="P-loop containing nucleoside triphosphate hydrolases"/>
    <property type="match status" value="1"/>
</dbReference>
<evidence type="ECO:0000256" key="6">
    <source>
        <dbReference type="ARBA" id="ARBA00022741"/>
    </source>
</evidence>
<protein>
    <recommendedName>
        <fullName evidence="3 12">Thymidylate kinase</fullName>
        <ecNumber evidence="2 12">2.7.4.9</ecNumber>
    </recommendedName>
    <alternativeName>
        <fullName evidence="9 12">dTMP kinase</fullName>
    </alternativeName>
</protein>
<evidence type="ECO:0000313" key="14">
    <source>
        <dbReference type="EMBL" id="ANX03563.1"/>
    </source>
</evidence>
<name>A0A1B1YSE4_9GAMM</name>
<feature type="binding site" evidence="12">
    <location>
        <begin position="11"/>
        <end position="18"/>
    </location>
    <ligand>
        <name>ATP</name>
        <dbReference type="ChEBI" id="CHEBI:30616"/>
    </ligand>
</feature>
<dbReference type="GO" id="GO:0005524">
    <property type="term" value="F:ATP binding"/>
    <property type="evidence" value="ECO:0007669"/>
    <property type="project" value="UniProtKB-UniRule"/>
</dbReference>
<dbReference type="PANTHER" id="PTHR10344">
    <property type="entry name" value="THYMIDYLATE KINASE"/>
    <property type="match status" value="1"/>
</dbReference>
<dbReference type="Pfam" id="PF02223">
    <property type="entry name" value="Thymidylate_kin"/>
    <property type="match status" value="1"/>
</dbReference>
<keyword evidence="15" id="KW-1185">Reference proteome</keyword>
<dbReference type="CDD" id="cd01672">
    <property type="entry name" value="TMPK"/>
    <property type="match status" value="1"/>
</dbReference>
<keyword evidence="8 12" id="KW-0067">ATP-binding</keyword>
<dbReference type="OrthoDB" id="9774907at2"/>
<dbReference type="FunCoup" id="A0A1B1YSE4">
    <property type="interactions" value="494"/>
</dbReference>
<keyword evidence="7 12" id="KW-0418">Kinase</keyword>
<dbReference type="NCBIfam" id="TIGR00041">
    <property type="entry name" value="DTMP_kinase"/>
    <property type="match status" value="1"/>
</dbReference>
<dbReference type="GO" id="GO:0006235">
    <property type="term" value="P:dTTP biosynthetic process"/>
    <property type="evidence" value="ECO:0007669"/>
    <property type="project" value="UniProtKB-UniRule"/>
</dbReference>
<dbReference type="Proteomes" id="UP000092952">
    <property type="component" value="Chromosome"/>
</dbReference>
<dbReference type="GO" id="GO:0006233">
    <property type="term" value="P:dTDP biosynthetic process"/>
    <property type="evidence" value="ECO:0007669"/>
    <property type="project" value="InterPro"/>
</dbReference>
<comment type="similarity">
    <text evidence="1 12">Belongs to the thymidylate kinase family.</text>
</comment>
<evidence type="ECO:0000259" key="13">
    <source>
        <dbReference type="Pfam" id="PF02223"/>
    </source>
</evidence>
<dbReference type="EC" id="2.7.4.9" evidence="2 12"/>
<proteinExistence type="inferred from homology"/>
<dbReference type="STRING" id="1810504.PG2T_04720"/>
<evidence type="ECO:0000313" key="15">
    <source>
        <dbReference type="Proteomes" id="UP000092952"/>
    </source>
</evidence>
<dbReference type="RefSeq" id="WP_068803061.1">
    <property type="nucleotide sequence ID" value="NZ_CP014671.1"/>
</dbReference>
<evidence type="ECO:0000256" key="10">
    <source>
        <dbReference type="ARBA" id="ARBA00048743"/>
    </source>
</evidence>
<keyword evidence="4 12" id="KW-0808">Transferase</keyword>
<dbReference type="GO" id="GO:0006227">
    <property type="term" value="P:dUDP biosynthetic process"/>
    <property type="evidence" value="ECO:0007669"/>
    <property type="project" value="TreeGrafter"/>
</dbReference>
<comment type="function">
    <text evidence="11 12">Phosphorylation of dTMP to form dTDP in both de novo and salvage pathways of dTTP synthesis.</text>
</comment>
<dbReference type="InterPro" id="IPR039430">
    <property type="entry name" value="Thymidylate_kin-like_dom"/>
</dbReference>
<gene>
    <name evidence="12" type="primary">tmk</name>
    <name evidence="14" type="ORF">PG2T_04720</name>
</gene>
<accession>A0A1B1YSE4</accession>
<feature type="domain" description="Thymidylate kinase-like" evidence="13">
    <location>
        <begin position="9"/>
        <end position="198"/>
    </location>
</feature>
<evidence type="ECO:0000256" key="1">
    <source>
        <dbReference type="ARBA" id="ARBA00009776"/>
    </source>
</evidence>
<evidence type="ECO:0000256" key="11">
    <source>
        <dbReference type="ARBA" id="ARBA00057735"/>
    </source>
</evidence>
<evidence type="ECO:0000256" key="7">
    <source>
        <dbReference type="ARBA" id="ARBA00022777"/>
    </source>
</evidence>
<evidence type="ECO:0000256" key="3">
    <source>
        <dbReference type="ARBA" id="ARBA00017144"/>
    </source>
</evidence>
<dbReference type="GO" id="GO:0005829">
    <property type="term" value="C:cytosol"/>
    <property type="evidence" value="ECO:0007669"/>
    <property type="project" value="TreeGrafter"/>
</dbReference>
<evidence type="ECO:0000256" key="4">
    <source>
        <dbReference type="ARBA" id="ARBA00022679"/>
    </source>
</evidence>
<keyword evidence="6 12" id="KW-0547">Nucleotide-binding</keyword>
<dbReference type="Gene3D" id="3.40.50.300">
    <property type="entry name" value="P-loop containing nucleotide triphosphate hydrolases"/>
    <property type="match status" value="1"/>
</dbReference>
<sequence length="206" mass="22554">MTRACFITLEGLEGAGKTSRLADLKAFLEQRGKTVLATREPGGTTLGERLRELLLAPDQGSMAPLTELLLMFAARSEHVARLILPALEAGQWVLCDRYVDASYAYQGGGRNLGAAPVAALEALLPARARPDLTLLLDLPVELGLARANRRSAADRFEQETVAFHQRVREAYLARARQHPLRYCIIDAAADPDQVQAAIERAVERLL</sequence>
<comment type="catalytic activity">
    <reaction evidence="10 12">
        <text>dTMP + ATP = dTDP + ADP</text>
        <dbReference type="Rhea" id="RHEA:13517"/>
        <dbReference type="ChEBI" id="CHEBI:30616"/>
        <dbReference type="ChEBI" id="CHEBI:58369"/>
        <dbReference type="ChEBI" id="CHEBI:63528"/>
        <dbReference type="ChEBI" id="CHEBI:456216"/>
        <dbReference type="EC" id="2.7.4.9"/>
    </reaction>
</comment>